<organism evidence="4 5">
    <name type="scientific">Dentiscutata erythropus</name>
    <dbReference type="NCBI Taxonomy" id="1348616"/>
    <lineage>
        <taxon>Eukaryota</taxon>
        <taxon>Fungi</taxon>
        <taxon>Fungi incertae sedis</taxon>
        <taxon>Mucoromycota</taxon>
        <taxon>Glomeromycotina</taxon>
        <taxon>Glomeromycetes</taxon>
        <taxon>Diversisporales</taxon>
        <taxon>Gigasporaceae</taxon>
        <taxon>Dentiscutata</taxon>
    </lineage>
</organism>
<keyword evidence="1" id="KW-0067">ATP-binding</keyword>
<accession>A0A9N8V7S0</accession>
<dbReference type="PROSITE" id="PS00107">
    <property type="entry name" value="PROTEIN_KINASE_ATP"/>
    <property type="match status" value="1"/>
</dbReference>
<protein>
    <submittedName>
        <fullName evidence="4">22906_t:CDS:1</fullName>
    </submittedName>
</protein>
<dbReference type="OrthoDB" id="4062651at2759"/>
<dbReference type="GO" id="GO:0005524">
    <property type="term" value="F:ATP binding"/>
    <property type="evidence" value="ECO:0007669"/>
    <property type="project" value="UniProtKB-UniRule"/>
</dbReference>
<evidence type="ECO:0000259" key="3">
    <source>
        <dbReference type="PROSITE" id="PS50011"/>
    </source>
</evidence>
<dbReference type="InterPro" id="IPR001245">
    <property type="entry name" value="Ser-Thr/Tyr_kinase_cat_dom"/>
</dbReference>
<dbReference type="Gene3D" id="1.10.510.10">
    <property type="entry name" value="Transferase(Phosphotransferase) domain 1"/>
    <property type="match status" value="1"/>
</dbReference>
<dbReference type="PROSITE" id="PS50011">
    <property type="entry name" value="PROTEIN_KINASE_DOM"/>
    <property type="match status" value="1"/>
</dbReference>
<name>A0A9N8V7S0_9GLOM</name>
<evidence type="ECO:0000313" key="5">
    <source>
        <dbReference type="Proteomes" id="UP000789405"/>
    </source>
</evidence>
<dbReference type="InterPro" id="IPR055854">
    <property type="entry name" value="DUF7431"/>
</dbReference>
<dbReference type="GO" id="GO:0004674">
    <property type="term" value="F:protein serine/threonine kinase activity"/>
    <property type="evidence" value="ECO:0007669"/>
    <property type="project" value="TreeGrafter"/>
</dbReference>
<dbReference type="InterPro" id="IPR051681">
    <property type="entry name" value="Ser/Thr_Kinases-Pseudokinases"/>
</dbReference>
<keyword evidence="5" id="KW-1185">Reference proteome</keyword>
<dbReference type="Pfam" id="PF07714">
    <property type="entry name" value="PK_Tyr_Ser-Thr"/>
    <property type="match status" value="1"/>
</dbReference>
<feature type="binding site" evidence="1">
    <location>
        <position position="146"/>
    </location>
    <ligand>
        <name>ATP</name>
        <dbReference type="ChEBI" id="CHEBI:30616"/>
    </ligand>
</feature>
<dbReference type="InterPro" id="IPR000719">
    <property type="entry name" value="Prot_kinase_dom"/>
</dbReference>
<dbReference type="PANTHER" id="PTHR44329">
    <property type="entry name" value="SERINE/THREONINE-PROTEIN KINASE TNNI3K-RELATED"/>
    <property type="match status" value="1"/>
</dbReference>
<feature type="domain" description="Protein kinase" evidence="3">
    <location>
        <begin position="117"/>
        <end position="497"/>
    </location>
</feature>
<evidence type="ECO:0000256" key="2">
    <source>
        <dbReference type="SAM" id="MobiDB-lite"/>
    </source>
</evidence>
<evidence type="ECO:0000256" key="1">
    <source>
        <dbReference type="PROSITE-ProRule" id="PRU10141"/>
    </source>
</evidence>
<dbReference type="AlphaFoldDB" id="A0A9N8V7S0"/>
<feature type="region of interest" description="Disordered" evidence="2">
    <location>
        <begin position="249"/>
        <end position="268"/>
    </location>
</feature>
<dbReference type="InterPro" id="IPR017441">
    <property type="entry name" value="Protein_kinase_ATP_BS"/>
</dbReference>
<dbReference type="InterPro" id="IPR011009">
    <property type="entry name" value="Kinase-like_dom_sf"/>
</dbReference>
<reference evidence="4" key="1">
    <citation type="submission" date="2021-06" db="EMBL/GenBank/DDBJ databases">
        <authorList>
            <person name="Kallberg Y."/>
            <person name="Tangrot J."/>
            <person name="Rosling A."/>
        </authorList>
    </citation>
    <scope>NUCLEOTIDE SEQUENCE</scope>
    <source>
        <strain evidence="4">MA453B</strain>
    </source>
</reference>
<keyword evidence="1" id="KW-0547">Nucleotide-binding</keyword>
<dbReference type="EMBL" id="CAJVPY010000052">
    <property type="protein sequence ID" value="CAG8446796.1"/>
    <property type="molecule type" value="Genomic_DNA"/>
</dbReference>
<evidence type="ECO:0000313" key="4">
    <source>
        <dbReference type="EMBL" id="CAG8446796.1"/>
    </source>
</evidence>
<sequence>MAEEYVENINIDIESDENESGNVVPDFNKQLIEYSKQLHIKNFDYSQFEINNIIGRGGIGIVYSATFQKKNYVLKNLSNHLFIDNKSFKNLKHNAGDNSIEEIIKTSGVGFYDYDEFSEIKKIGEGGFSQIEKAYWNTKNKTVALKSLKVKVNSNENINEGFKREARLLAKISSKDIEPHPNVNHFYGVTKDKGSKYFLILQYTNGGNLREYLKENFAKLTWGKKLNMAFEIASGLKYLHKKKNIIHRDLSDERNQQPTLQDTKNYDCEEKSDKVNTDIKNNPMIEEIIKKSEITVYEYNNFFNFKKSGESKFSQVLKADWKDNSAVVLKNDIEGEPSTPLIIPEQIEAIKVDNLIKNQIEESKKIRLVGICDSGFTFKENRIEKACGQAFKINIDQITNIQDENNYERNENFEYEFGVFFKRNSKFSAILPSKYRFPGTSFTIRSNLIMKEEIIISKSSITLTESFINDVKNALNTTDNKLIKLREISEKYGHFYAHRFGFGGAIIHIKNANKFSGNSEQTKIIGGNVEENTEGNDNHAWIESLKDFRTWEIIEYSDICPIFDLLNDELRNKVLEALGKRILKVKVETLSYPLGDQKTPYVYPLSDQLKDIYNIKDCQIFTSIKSQNEKYVFSTHIKYEEENIPVVVIHHIKAKKKKPKCEKISSNKKRFPFKECPIQLCWFVVGYPADFDFDQTLRQLEIQSEKYPVSISNDMYMVQLPYSVKDEYVLGTCVLEPSSSNIDTLVIGVHFAFSRNSACLFVYDDNKPLINKELQQSLKLFVCTINYKFSYQDGFLGQSVITWNNLQSKLSSIIRKPINFFNTIKKNTEPKKDDNLFTSPVFISQFFNDNFGKCHGIINVTSSSIIHGPLNSQARKQKEAQISYFHVPQELY</sequence>
<dbReference type="Gene3D" id="3.30.200.20">
    <property type="entry name" value="Phosphorylase Kinase, domain 1"/>
    <property type="match status" value="1"/>
</dbReference>
<dbReference type="Proteomes" id="UP000789405">
    <property type="component" value="Unassembled WGS sequence"/>
</dbReference>
<comment type="caution">
    <text evidence="4">The sequence shown here is derived from an EMBL/GenBank/DDBJ whole genome shotgun (WGS) entry which is preliminary data.</text>
</comment>
<proteinExistence type="predicted"/>
<dbReference type="SUPFAM" id="SSF56112">
    <property type="entry name" value="Protein kinase-like (PK-like)"/>
    <property type="match status" value="1"/>
</dbReference>
<gene>
    <name evidence="4" type="ORF">DERYTH_LOCUS264</name>
</gene>
<dbReference type="Pfam" id="PF24209">
    <property type="entry name" value="DUF7431"/>
    <property type="match status" value="1"/>
</dbReference>